<dbReference type="GO" id="GO:0019509">
    <property type="term" value="P:L-methionine salvage from methylthioadenosine"/>
    <property type="evidence" value="ECO:0007669"/>
    <property type="project" value="TreeGrafter"/>
</dbReference>
<dbReference type="PANTHER" id="PTHR43475">
    <property type="entry name" value="METHYLTHIORIBOSE-1-PHOSPHATE ISOMERASE"/>
    <property type="match status" value="1"/>
</dbReference>
<dbReference type="GO" id="GO:0046523">
    <property type="term" value="F:S-methyl-5-thioribose-1-phosphate isomerase activity"/>
    <property type="evidence" value="ECO:0007669"/>
    <property type="project" value="UniProtKB-EC"/>
</dbReference>
<dbReference type="InterPro" id="IPR042529">
    <property type="entry name" value="IF_2B-like_C"/>
</dbReference>
<evidence type="ECO:0000256" key="1">
    <source>
        <dbReference type="ARBA" id="ARBA00023235"/>
    </source>
</evidence>
<protein>
    <submittedName>
        <fullName evidence="2">Methylthioribose-1-phosphate isomerase</fullName>
        <ecNumber evidence="2">5.3.1.23</ecNumber>
    </submittedName>
</protein>
<keyword evidence="1 2" id="KW-0413">Isomerase</keyword>
<dbReference type="FunFam" id="1.20.120.420:FF:000003">
    <property type="entry name" value="Methylthioribose-1-phosphate isomerase"/>
    <property type="match status" value="1"/>
</dbReference>
<dbReference type="PANTHER" id="PTHR43475:SF1">
    <property type="entry name" value="METHYLTHIORIBOSE-1-PHOSPHATE ISOMERASE"/>
    <property type="match status" value="1"/>
</dbReference>
<sequence length="338" mass="36778">MCIPEPKTIWWDEGLWLIDQTQLPLKLVPLKIESIRQLVAAIKSLSVRGAPALGAAGAYSIALAAERSHATNAFDMIAELEMAADMIRNSRPTAINLSWGVDRALQAARGGENTEEIREAALRSAEGIAEEDIRVNRAIGKNGAKLLEDGDTILTHCNAGRLACVGWGTALGVVRSAVEAGKKIEVYACETRPLHQGSRLTAWELAEDKIPVTLICESMSGSLMRRGKIDKVIVGADRITRDVVFNKIGTYNHAVLAKHHKIPFYVAAPLSTFDRIYGEEDITIEERDPEEICTLAGVRLAPLGINVYNPAFDATPLELVSALITEKGVFRPPLMPPV</sequence>
<dbReference type="InterPro" id="IPR027363">
    <property type="entry name" value="M1Pi_N"/>
</dbReference>
<dbReference type="NCBIfam" id="TIGR00512">
    <property type="entry name" value="salvage_mtnA"/>
    <property type="match status" value="1"/>
</dbReference>
<dbReference type="NCBIfam" id="NF004700">
    <property type="entry name" value="PRK06036.1"/>
    <property type="match status" value="1"/>
</dbReference>
<dbReference type="AlphaFoldDB" id="A0A0W8F8K2"/>
<dbReference type="InterPro" id="IPR037171">
    <property type="entry name" value="NagB/RpiA_transferase-like"/>
</dbReference>
<accession>A0A0W8F8K2</accession>
<dbReference type="NCBIfam" id="TIGR00524">
    <property type="entry name" value="eIF-2B_rel"/>
    <property type="match status" value="1"/>
</dbReference>
<dbReference type="Gene3D" id="3.40.50.10470">
    <property type="entry name" value="Translation initiation factor eif-2b, domain 2"/>
    <property type="match status" value="1"/>
</dbReference>
<dbReference type="EMBL" id="LNQE01001458">
    <property type="protein sequence ID" value="KUG17210.1"/>
    <property type="molecule type" value="Genomic_DNA"/>
</dbReference>
<dbReference type="NCBIfam" id="NF004326">
    <property type="entry name" value="PRK05720.1"/>
    <property type="match status" value="1"/>
</dbReference>
<gene>
    <name evidence="2" type="ORF">ASZ90_013117</name>
</gene>
<dbReference type="InterPro" id="IPR000649">
    <property type="entry name" value="IF-2B-related"/>
</dbReference>
<evidence type="ECO:0000313" key="2">
    <source>
        <dbReference type="EMBL" id="KUG17210.1"/>
    </source>
</evidence>
<proteinExistence type="inferred from homology"/>
<dbReference type="Pfam" id="PF01008">
    <property type="entry name" value="IF-2B"/>
    <property type="match status" value="1"/>
</dbReference>
<dbReference type="Gene3D" id="1.20.120.420">
    <property type="entry name" value="translation initiation factor eif-2b, domain 1"/>
    <property type="match status" value="1"/>
</dbReference>
<dbReference type="FunFam" id="3.40.50.10470:FF:000006">
    <property type="entry name" value="Methylthioribose-1-phosphate isomerase"/>
    <property type="match status" value="1"/>
</dbReference>
<dbReference type="HAMAP" id="MF_01678">
    <property type="entry name" value="Salvage_MtnA"/>
    <property type="match status" value="1"/>
</dbReference>
<comment type="caution">
    <text evidence="2">The sequence shown here is derived from an EMBL/GenBank/DDBJ whole genome shotgun (WGS) entry which is preliminary data.</text>
</comment>
<organism evidence="2">
    <name type="scientific">hydrocarbon metagenome</name>
    <dbReference type="NCBI Taxonomy" id="938273"/>
    <lineage>
        <taxon>unclassified sequences</taxon>
        <taxon>metagenomes</taxon>
        <taxon>ecological metagenomes</taxon>
    </lineage>
</organism>
<dbReference type="InterPro" id="IPR011559">
    <property type="entry name" value="Initiation_fac_2B_a/b/d"/>
</dbReference>
<dbReference type="EC" id="5.3.1.23" evidence="2"/>
<reference evidence="2" key="1">
    <citation type="journal article" date="2015" name="Proc. Natl. Acad. Sci. U.S.A.">
        <title>Networks of energetic and metabolic interactions define dynamics in microbial communities.</title>
        <authorList>
            <person name="Embree M."/>
            <person name="Liu J.K."/>
            <person name="Al-Bassam M.M."/>
            <person name="Zengler K."/>
        </authorList>
    </citation>
    <scope>NUCLEOTIDE SEQUENCE</scope>
</reference>
<dbReference type="SUPFAM" id="SSF100950">
    <property type="entry name" value="NagB/RpiA/CoA transferase-like"/>
    <property type="match status" value="1"/>
</dbReference>
<name>A0A0W8F8K2_9ZZZZ</name>
<dbReference type="InterPro" id="IPR005251">
    <property type="entry name" value="IF-M1Pi"/>
</dbReference>